<dbReference type="InterPro" id="IPR004393">
    <property type="entry name" value="NadC"/>
</dbReference>
<evidence type="ECO:0000256" key="10">
    <source>
        <dbReference type="ARBA" id="ARBA00047445"/>
    </source>
</evidence>
<dbReference type="InterPro" id="IPR037128">
    <property type="entry name" value="Quinolinate_PRibosylTase_N_sf"/>
</dbReference>
<feature type="binding site" evidence="13">
    <location>
        <position position="164"/>
    </location>
    <ligand>
        <name>substrate</name>
    </ligand>
</feature>
<dbReference type="GO" id="GO:0009435">
    <property type="term" value="P:NAD+ biosynthetic process"/>
    <property type="evidence" value="ECO:0007669"/>
    <property type="project" value="UniProtKB-UniPathway"/>
</dbReference>
<dbReference type="InterPro" id="IPR002638">
    <property type="entry name" value="Quinolinate_PRibosylTrfase_C"/>
</dbReference>
<dbReference type="eggNOG" id="COG0157">
    <property type="taxonomic scope" value="Bacteria"/>
</dbReference>
<dbReference type="SUPFAM" id="SSF54675">
    <property type="entry name" value="Nicotinate/Quinolinate PRTase N-terminal domain-like"/>
    <property type="match status" value="1"/>
</dbReference>
<dbReference type="EC" id="2.4.2.19" evidence="5"/>
<dbReference type="EMBL" id="CP002691">
    <property type="protein sequence ID" value="AEE50577.1"/>
    <property type="molecule type" value="Genomic_DNA"/>
</dbReference>
<keyword evidence="17" id="KW-1185">Reference proteome</keyword>
<dbReference type="RefSeq" id="WP_013765125.1">
    <property type="nucleotide sequence ID" value="NC_015510.1"/>
</dbReference>
<evidence type="ECO:0000256" key="11">
    <source>
        <dbReference type="ARBA" id="ARBA00069173"/>
    </source>
</evidence>
<feature type="domain" description="Quinolinate phosphoribosyl transferase C-terminal" evidence="14">
    <location>
        <begin position="109"/>
        <end position="278"/>
    </location>
</feature>
<reference key="2">
    <citation type="submission" date="2011-04" db="EMBL/GenBank/DDBJ databases">
        <title>Complete sequence of chromosome of Haliscomenobacter hydrossis DSM 1100.</title>
        <authorList>
            <consortium name="US DOE Joint Genome Institute (JGI-PGF)"/>
            <person name="Lucas S."/>
            <person name="Han J."/>
            <person name="Lapidus A."/>
            <person name="Bruce D."/>
            <person name="Goodwin L."/>
            <person name="Pitluck S."/>
            <person name="Peters L."/>
            <person name="Kyrpides N."/>
            <person name="Mavromatis K."/>
            <person name="Ivanova N."/>
            <person name="Ovchinnikova G."/>
            <person name="Pagani I."/>
            <person name="Daligault H."/>
            <person name="Detter J.C."/>
            <person name="Han C."/>
            <person name="Land M."/>
            <person name="Hauser L."/>
            <person name="Markowitz V."/>
            <person name="Cheng J.-F."/>
            <person name="Hugenholtz P."/>
            <person name="Woyke T."/>
            <person name="Wu D."/>
            <person name="Verbarg S."/>
            <person name="Frueling A."/>
            <person name="Brambilla E."/>
            <person name="Klenk H.-P."/>
            <person name="Eisen J.A."/>
        </authorList>
    </citation>
    <scope>NUCLEOTIDE SEQUENCE</scope>
    <source>
        <strain>DSM 1100</strain>
    </source>
</reference>
<dbReference type="FunFam" id="3.90.1170.20:FF:000001">
    <property type="entry name" value="Nicotinate-nucleotide diphosphorylase (Carboxylating)"/>
    <property type="match status" value="1"/>
</dbReference>
<dbReference type="InterPro" id="IPR022412">
    <property type="entry name" value="Quinolinate_PRibosylTrfase_N"/>
</dbReference>
<dbReference type="HOGENOM" id="CLU_039622_0_1_10"/>
<dbReference type="InterPro" id="IPR036068">
    <property type="entry name" value="Nicotinate_pribotase-like_C"/>
</dbReference>
<dbReference type="CDD" id="cd01572">
    <property type="entry name" value="QPRTase"/>
    <property type="match status" value="1"/>
</dbReference>
<dbReference type="KEGG" id="hhy:Halhy_2709"/>
<evidence type="ECO:0000259" key="15">
    <source>
        <dbReference type="Pfam" id="PF02749"/>
    </source>
</evidence>
<feature type="binding site" evidence="13">
    <location>
        <position position="154"/>
    </location>
    <ligand>
        <name>substrate</name>
    </ligand>
</feature>
<dbReference type="Pfam" id="PF01729">
    <property type="entry name" value="QRPTase_C"/>
    <property type="match status" value="1"/>
</dbReference>
<dbReference type="GO" id="GO:0005737">
    <property type="term" value="C:cytoplasm"/>
    <property type="evidence" value="ECO:0007669"/>
    <property type="project" value="TreeGrafter"/>
</dbReference>
<dbReference type="InterPro" id="IPR013785">
    <property type="entry name" value="Aldolase_TIM"/>
</dbReference>
<dbReference type="Gene3D" id="3.20.20.70">
    <property type="entry name" value="Aldolase class I"/>
    <property type="match status" value="1"/>
</dbReference>
<dbReference type="NCBIfam" id="TIGR00078">
    <property type="entry name" value="nadC"/>
    <property type="match status" value="1"/>
</dbReference>
<dbReference type="Proteomes" id="UP000008461">
    <property type="component" value="Chromosome"/>
</dbReference>
<protein>
    <recommendedName>
        <fullName evidence="11">Probable nicotinate-nucleotide pyrophosphorylase [carboxylating]</fullName>
        <ecNumber evidence="5">2.4.2.19</ecNumber>
    </recommendedName>
    <alternativeName>
        <fullName evidence="9">Quinolinate phosphoribosyltransferase [decarboxylating]</fullName>
    </alternativeName>
</protein>
<feature type="binding site" evidence="13">
    <location>
        <begin position="130"/>
        <end position="132"/>
    </location>
    <ligand>
        <name>substrate</name>
    </ligand>
</feature>
<evidence type="ECO:0000256" key="7">
    <source>
        <dbReference type="ARBA" id="ARBA00022676"/>
    </source>
</evidence>
<dbReference type="OrthoDB" id="9782546at2"/>
<dbReference type="FunFam" id="3.20.20.70:FF:000030">
    <property type="entry name" value="Nicotinate-nucleotide pyrophosphorylase, carboxylating"/>
    <property type="match status" value="1"/>
</dbReference>
<accession>F4L0X3</accession>
<sequence>MHSDQIDAFIAAGLKEDVGTGDVTCLACIPPAARNRARLLVKDEGILAGMEIAERIFKTVDPNCHFEKILDDGVNIKYGDLAFIVECQTQALLQAERLVLNTMQRMSGIATLSRQYRDAVADLPVKILDTRKTTPLIRFLEKWAVRIGGCHNYRDGLYDWFMIKDNHTDACGGIQPAIERVDAYQRAHGLNLNVTVEVRNLHELQQVLNTGKVTRIMLDNFQLDAMQTAVKMVNKRFETEASGGVTLETLRNIALTGVDYISVGALTHSAQSLDLSLKVLKD</sequence>
<dbReference type="STRING" id="760192.Halhy_2709"/>
<evidence type="ECO:0000256" key="9">
    <source>
        <dbReference type="ARBA" id="ARBA00033102"/>
    </source>
</evidence>
<evidence type="ECO:0000259" key="14">
    <source>
        <dbReference type="Pfam" id="PF01729"/>
    </source>
</evidence>
<dbReference type="SUPFAM" id="SSF51690">
    <property type="entry name" value="Nicotinate/Quinolinate PRTase C-terminal domain-like"/>
    <property type="match status" value="1"/>
</dbReference>
<evidence type="ECO:0000256" key="4">
    <source>
        <dbReference type="ARBA" id="ARBA00011218"/>
    </source>
</evidence>
<evidence type="ECO:0000256" key="6">
    <source>
        <dbReference type="ARBA" id="ARBA00022642"/>
    </source>
</evidence>
<evidence type="ECO:0000256" key="13">
    <source>
        <dbReference type="PIRSR" id="PIRSR006250-1"/>
    </source>
</evidence>
<dbReference type="InterPro" id="IPR027277">
    <property type="entry name" value="NadC/ModD"/>
</dbReference>
<evidence type="ECO:0000256" key="5">
    <source>
        <dbReference type="ARBA" id="ARBA00011944"/>
    </source>
</evidence>
<evidence type="ECO:0000256" key="8">
    <source>
        <dbReference type="ARBA" id="ARBA00022679"/>
    </source>
</evidence>
<gene>
    <name evidence="16" type="ordered locus">Halhy_2709</name>
</gene>
<comment type="function">
    <text evidence="1">Involved in the catabolism of quinolinic acid (QA).</text>
</comment>
<dbReference type="Gene3D" id="3.90.1170.20">
    <property type="entry name" value="Quinolinate phosphoribosyl transferase, N-terminal domain"/>
    <property type="match status" value="1"/>
</dbReference>
<keyword evidence="6" id="KW-0662">Pyridine nucleotide biosynthesis</keyword>
<dbReference type="GO" id="GO:0034213">
    <property type="term" value="P:quinolinate catabolic process"/>
    <property type="evidence" value="ECO:0007669"/>
    <property type="project" value="TreeGrafter"/>
</dbReference>
<proteinExistence type="inferred from homology"/>
<feature type="domain" description="Quinolinate phosphoribosyl transferase N-terminal" evidence="15">
    <location>
        <begin position="22"/>
        <end position="107"/>
    </location>
</feature>
<name>F4L0X3_HALH1</name>
<comment type="similarity">
    <text evidence="3 12">Belongs to the NadC/ModD family.</text>
</comment>
<dbReference type="GO" id="GO:0004514">
    <property type="term" value="F:nicotinate-nucleotide diphosphorylase (carboxylating) activity"/>
    <property type="evidence" value="ECO:0007669"/>
    <property type="project" value="UniProtKB-EC"/>
</dbReference>
<dbReference type="PANTHER" id="PTHR32179:SF3">
    <property type="entry name" value="NICOTINATE-NUCLEOTIDE PYROPHOSPHORYLASE [CARBOXYLATING]"/>
    <property type="match status" value="1"/>
</dbReference>
<comment type="catalytic activity">
    <reaction evidence="10">
        <text>nicotinate beta-D-ribonucleotide + CO2 + diphosphate = quinolinate + 5-phospho-alpha-D-ribose 1-diphosphate + 2 H(+)</text>
        <dbReference type="Rhea" id="RHEA:12733"/>
        <dbReference type="ChEBI" id="CHEBI:15378"/>
        <dbReference type="ChEBI" id="CHEBI:16526"/>
        <dbReference type="ChEBI" id="CHEBI:29959"/>
        <dbReference type="ChEBI" id="CHEBI:33019"/>
        <dbReference type="ChEBI" id="CHEBI:57502"/>
        <dbReference type="ChEBI" id="CHEBI:58017"/>
        <dbReference type="EC" id="2.4.2.19"/>
    </reaction>
</comment>
<feature type="binding site" evidence="13">
    <location>
        <position position="197"/>
    </location>
    <ligand>
        <name>substrate</name>
    </ligand>
</feature>
<feature type="binding site" evidence="13">
    <location>
        <position position="97"/>
    </location>
    <ligand>
        <name>substrate</name>
    </ligand>
</feature>
<evidence type="ECO:0000313" key="16">
    <source>
        <dbReference type="EMBL" id="AEE50577.1"/>
    </source>
</evidence>
<evidence type="ECO:0000256" key="12">
    <source>
        <dbReference type="PIRNR" id="PIRNR006250"/>
    </source>
</evidence>
<comment type="subunit">
    <text evidence="4">Hexamer formed by 3 homodimers.</text>
</comment>
<comment type="pathway">
    <text evidence="2">Cofactor biosynthesis; NAD(+) biosynthesis; nicotinate D-ribonucleotide from quinolinate: step 1/1.</text>
</comment>
<evidence type="ECO:0000313" key="17">
    <source>
        <dbReference type="Proteomes" id="UP000008461"/>
    </source>
</evidence>
<feature type="binding site" evidence="13">
    <location>
        <position position="219"/>
    </location>
    <ligand>
        <name>substrate</name>
    </ligand>
</feature>
<feature type="binding site" evidence="13">
    <location>
        <begin position="263"/>
        <end position="265"/>
    </location>
    <ligand>
        <name>substrate</name>
    </ligand>
</feature>
<dbReference type="UniPathway" id="UPA00253">
    <property type="reaction ID" value="UER00331"/>
</dbReference>
<evidence type="ECO:0000256" key="2">
    <source>
        <dbReference type="ARBA" id="ARBA00004893"/>
    </source>
</evidence>
<organism evidence="16 17">
    <name type="scientific">Haliscomenobacter hydrossis (strain ATCC 27775 / DSM 1100 / LMG 10767 / O)</name>
    <dbReference type="NCBI Taxonomy" id="760192"/>
    <lineage>
        <taxon>Bacteria</taxon>
        <taxon>Pseudomonadati</taxon>
        <taxon>Bacteroidota</taxon>
        <taxon>Saprospiria</taxon>
        <taxon>Saprospirales</taxon>
        <taxon>Haliscomenobacteraceae</taxon>
        <taxon>Haliscomenobacter</taxon>
    </lineage>
</organism>
<dbReference type="PIRSF" id="PIRSF006250">
    <property type="entry name" value="NadC_ModD"/>
    <property type="match status" value="1"/>
</dbReference>
<keyword evidence="8 12" id="KW-0808">Transferase</keyword>
<evidence type="ECO:0000256" key="1">
    <source>
        <dbReference type="ARBA" id="ARBA00003237"/>
    </source>
</evidence>
<dbReference type="Pfam" id="PF02749">
    <property type="entry name" value="QRPTase_N"/>
    <property type="match status" value="1"/>
</dbReference>
<feature type="binding site" evidence="13">
    <location>
        <begin position="242"/>
        <end position="244"/>
    </location>
    <ligand>
        <name>substrate</name>
    </ligand>
</feature>
<dbReference type="AlphaFoldDB" id="F4L0X3"/>
<keyword evidence="7 12" id="KW-0328">Glycosyltransferase</keyword>
<evidence type="ECO:0000256" key="3">
    <source>
        <dbReference type="ARBA" id="ARBA00009400"/>
    </source>
</evidence>
<reference evidence="16 17" key="1">
    <citation type="journal article" date="2011" name="Stand. Genomic Sci.">
        <title>Complete genome sequence of Haliscomenobacter hydrossis type strain (O).</title>
        <authorList>
            <consortium name="US DOE Joint Genome Institute (JGI-PGF)"/>
            <person name="Daligault H."/>
            <person name="Lapidus A."/>
            <person name="Zeytun A."/>
            <person name="Nolan M."/>
            <person name="Lucas S."/>
            <person name="Del Rio T.G."/>
            <person name="Tice H."/>
            <person name="Cheng J.F."/>
            <person name="Tapia R."/>
            <person name="Han C."/>
            <person name="Goodwin L."/>
            <person name="Pitluck S."/>
            <person name="Liolios K."/>
            <person name="Pagani I."/>
            <person name="Ivanova N."/>
            <person name="Huntemann M."/>
            <person name="Mavromatis K."/>
            <person name="Mikhailova N."/>
            <person name="Pati A."/>
            <person name="Chen A."/>
            <person name="Palaniappan K."/>
            <person name="Land M."/>
            <person name="Hauser L."/>
            <person name="Brambilla E.M."/>
            <person name="Rohde M."/>
            <person name="Verbarg S."/>
            <person name="Goker M."/>
            <person name="Bristow J."/>
            <person name="Eisen J.A."/>
            <person name="Markowitz V."/>
            <person name="Hugenholtz P."/>
            <person name="Kyrpides N.C."/>
            <person name="Klenk H.P."/>
            <person name="Woyke T."/>
        </authorList>
    </citation>
    <scope>NUCLEOTIDE SEQUENCE [LARGE SCALE GENOMIC DNA]</scope>
    <source>
        <strain evidence="17">ATCC 27775 / DSM 1100 / LMG 10767 / O</strain>
    </source>
</reference>
<dbReference type="PANTHER" id="PTHR32179">
    <property type="entry name" value="NICOTINATE-NUCLEOTIDE PYROPHOSPHORYLASE [CARBOXYLATING]"/>
    <property type="match status" value="1"/>
</dbReference>